<dbReference type="Pfam" id="PF07686">
    <property type="entry name" value="V-set"/>
    <property type="match status" value="1"/>
</dbReference>
<evidence type="ECO:0000256" key="5">
    <source>
        <dbReference type="ARBA" id="ARBA00023180"/>
    </source>
</evidence>
<dbReference type="OrthoDB" id="10055806at2759"/>
<dbReference type="InterPro" id="IPR003599">
    <property type="entry name" value="Ig_sub"/>
</dbReference>
<dbReference type="InterPro" id="IPR050504">
    <property type="entry name" value="IgSF_BTN/MOG"/>
</dbReference>
<keyword evidence="2 9" id="KW-0732">Signal</keyword>
<feature type="signal peptide" evidence="9">
    <location>
        <begin position="1"/>
        <end position="20"/>
    </location>
</feature>
<evidence type="ECO:0000256" key="7">
    <source>
        <dbReference type="SAM" id="MobiDB-lite"/>
    </source>
</evidence>
<name>A0A3Q3GXD8_9LABR</name>
<keyword evidence="12" id="KW-1185">Reference proteome</keyword>
<dbReference type="InterPro" id="IPR013783">
    <property type="entry name" value="Ig-like_fold"/>
</dbReference>
<dbReference type="InterPro" id="IPR007110">
    <property type="entry name" value="Ig-like_dom"/>
</dbReference>
<feature type="domain" description="Ig-like" evidence="10">
    <location>
        <begin position="3"/>
        <end position="116"/>
    </location>
</feature>
<dbReference type="GO" id="GO:0050863">
    <property type="term" value="P:regulation of T cell activation"/>
    <property type="evidence" value="ECO:0007669"/>
    <property type="project" value="UniProtKB-ARBA"/>
</dbReference>
<evidence type="ECO:0000256" key="3">
    <source>
        <dbReference type="ARBA" id="ARBA00023136"/>
    </source>
</evidence>
<comment type="subcellular location">
    <subcellularLocation>
        <location evidence="1">Membrane</location>
    </subcellularLocation>
</comment>
<organism evidence="11 12">
    <name type="scientific">Labrus bergylta</name>
    <name type="common">ballan wrasse</name>
    <dbReference type="NCBI Taxonomy" id="56723"/>
    <lineage>
        <taxon>Eukaryota</taxon>
        <taxon>Metazoa</taxon>
        <taxon>Chordata</taxon>
        <taxon>Craniata</taxon>
        <taxon>Vertebrata</taxon>
        <taxon>Euteleostomi</taxon>
        <taxon>Actinopterygii</taxon>
        <taxon>Neopterygii</taxon>
        <taxon>Teleostei</taxon>
        <taxon>Neoteleostei</taxon>
        <taxon>Acanthomorphata</taxon>
        <taxon>Eupercaria</taxon>
        <taxon>Labriformes</taxon>
        <taxon>Labridae</taxon>
        <taxon>Labrus</taxon>
    </lineage>
</organism>
<keyword evidence="8" id="KW-0812">Transmembrane</keyword>
<dbReference type="GeneTree" id="ENSGT01050000244843"/>
<feature type="compositionally biased region" description="Low complexity" evidence="7">
    <location>
        <begin position="381"/>
        <end position="391"/>
    </location>
</feature>
<keyword evidence="4" id="KW-1015">Disulfide bond</keyword>
<dbReference type="Ensembl" id="ENSLBET00000037572.1">
    <property type="protein sequence ID" value="ENSLBEP00000036054.1"/>
    <property type="gene ID" value="ENSLBEG00000027016.1"/>
</dbReference>
<reference evidence="11" key="1">
    <citation type="submission" date="2025-08" db="UniProtKB">
        <authorList>
            <consortium name="Ensembl"/>
        </authorList>
    </citation>
    <scope>IDENTIFICATION</scope>
</reference>
<dbReference type="GO" id="GO:0001817">
    <property type="term" value="P:regulation of cytokine production"/>
    <property type="evidence" value="ECO:0007669"/>
    <property type="project" value="TreeGrafter"/>
</dbReference>
<dbReference type="PANTHER" id="PTHR24100">
    <property type="entry name" value="BUTYROPHILIN"/>
    <property type="match status" value="1"/>
</dbReference>
<feature type="transmembrane region" description="Helical" evidence="8">
    <location>
        <begin position="241"/>
        <end position="261"/>
    </location>
</feature>
<dbReference type="InterPro" id="IPR036179">
    <property type="entry name" value="Ig-like_dom_sf"/>
</dbReference>
<dbReference type="InterPro" id="IPR013106">
    <property type="entry name" value="Ig_V-set"/>
</dbReference>
<dbReference type="GO" id="GO:0009897">
    <property type="term" value="C:external side of plasma membrane"/>
    <property type="evidence" value="ECO:0007669"/>
    <property type="project" value="TreeGrafter"/>
</dbReference>
<evidence type="ECO:0000259" key="10">
    <source>
        <dbReference type="PROSITE" id="PS50835"/>
    </source>
</evidence>
<dbReference type="Proteomes" id="UP000261660">
    <property type="component" value="Unplaced"/>
</dbReference>
<dbReference type="InterPro" id="IPR053896">
    <property type="entry name" value="BTN3A2-like_Ig-C"/>
</dbReference>
<keyword evidence="3 8" id="KW-0472">Membrane</keyword>
<reference evidence="11" key="2">
    <citation type="submission" date="2025-09" db="UniProtKB">
        <authorList>
            <consortium name="Ensembl"/>
        </authorList>
    </citation>
    <scope>IDENTIFICATION</scope>
</reference>
<keyword evidence="5" id="KW-0325">Glycoprotein</keyword>
<dbReference type="GO" id="GO:1903037">
    <property type="term" value="P:regulation of leukocyte cell-cell adhesion"/>
    <property type="evidence" value="ECO:0007669"/>
    <property type="project" value="UniProtKB-ARBA"/>
</dbReference>
<evidence type="ECO:0000256" key="8">
    <source>
        <dbReference type="SAM" id="Phobius"/>
    </source>
</evidence>
<dbReference type="FunFam" id="2.60.40.10:FF:000142">
    <property type="entry name" value="V-set domain-containing T-cell activation inhibitor 1"/>
    <property type="match status" value="1"/>
</dbReference>
<evidence type="ECO:0000256" key="9">
    <source>
        <dbReference type="SAM" id="SignalP"/>
    </source>
</evidence>
<evidence type="ECO:0000256" key="4">
    <source>
        <dbReference type="ARBA" id="ARBA00023157"/>
    </source>
</evidence>
<dbReference type="PROSITE" id="PS50835">
    <property type="entry name" value="IG_LIKE"/>
    <property type="match status" value="1"/>
</dbReference>
<evidence type="ECO:0000256" key="2">
    <source>
        <dbReference type="ARBA" id="ARBA00022729"/>
    </source>
</evidence>
<evidence type="ECO:0000313" key="12">
    <source>
        <dbReference type="Proteomes" id="UP000261660"/>
    </source>
</evidence>
<feature type="chain" id="PRO_5018555051" evidence="9">
    <location>
        <begin position="21"/>
        <end position="423"/>
    </location>
</feature>
<proteinExistence type="predicted"/>
<evidence type="ECO:0000256" key="6">
    <source>
        <dbReference type="ARBA" id="ARBA00023319"/>
    </source>
</evidence>
<feature type="region of interest" description="Disordered" evidence="7">
    <location>
        <begin position="381"/>
        <end position="404"/>
    </location>
</feature>
<dbReference type="AlphaFoldDB" id="A0A3Q3GXD8"/>
<keyword evidence="6" id="KW-0393">Immunoglobulin domain</keyword>
<dbReference type="Pfam" id="PF22705">
    <property type="entry name" value="C2-set_3"/>
    <property type="match status" value="1"/>
</dbReference>
<dbReference type="GO" id="GO:0005102">
    <property type="term" value="F:signaling receptor binding"/>
    <property type="evidence" value="ECO:0007669"/>
    <property type="project" value="TreeGrafter"/>
</dbReference>
<dbReference type="PANTHER" id="PTHR24100:SF151">
    <property type="entry name" value="ICOS LIGAND"/>
    <property type="match status" value="1"/>
</dbReference>
<sequence>MSPRALIGAALLLCFTGGSSVGVLSQTVQALAGGDVILPCSFNTNGGKDFPTTVEWSKEGLHPNVIFLYRDRCETHEMKNPAFEYRTSLVTRELKNGNISLRISNVQLSDAGTYRCMKMWRNAPRDITTLELLVGAVSEPRLSFTSAESGGVALQCEANCWHPVPDITFLDHQGNEISAADEQRKVQDGRGCSTVTRRLTLQEATKRVACRVDQPNTKQTRTTETLIPDGCMRSCFQTAGIAAGGTLCLLLTLCGLAFFFWKRRGKSGGFRVSRQSSNESAARGSFENQSFLQAVTVDNMDNLSREVADLKQKLQDTIRQLEVVSGAPLISSFGGLTASGAPEPTPREHRIVSNPEVLNITASLPPSADTSKKNRYSLDSQLMSSSSAQYAPDASSHRRRHSSVLPRAFKLHSGLQEESQPFM</sequence>
<dbReference type="Gene3D" id="2.60.40.10">
    <property type="entry name" value="Immunoglobulins"/>
    <property type="match status" value="2"/>
</dbReference>
<dbReference type="GO" id="GO:0050852">
    <property type="term" value="P:T cell receptor signaling pathway"/>
    <property type="evidence" value="ECO:0007669"/>
    <property type="project" value="TreeGrafter"/>
</dbReference>
<dbReference type="SMART" id="SM00409">
    <property type="entry name" value="IG"/>
    <property type="match status" value="1"/>
</dbReference>
<dbReference type="InParanoid" id="A0A3Q3GXD8"/>
<evidence type="ECO:0000256" key="1">
    <source>
        <dbReference type="ARBA" id="ARBA00004370"/>
    </source>
</evidence>
<dbReference type="SUPFAM" id="SSF48726">
    <property type="entry name" value="Immunoglobulin"/>
    <property type="match status" value="1"/>
</dbReference>
<keyword evidence="8" id="KW-1133">Transmembrane helix</keyword>
<dbReference type="STRING" id="56723.ENSLBEP00000036054"/>
<evidence type="ECO:0000313" key="11">
    <source>
        <dbReference type="Ensembl" id="ENSLBEP00000036054.1"/>
    </source>
</evidence>
<accession>A0A3Q3GXD8</accession>
<protein>
    <submittedName>
        <fullName evidence="11">Butyrophilin subfamily 3 member A2-like</fullName>
    </submittedName>
</protein>